<name>A0AAV7NI28_PLEWA</name>
<organism evidence="3 4">
    <name type="scientific">Pleurodeles waltl</name>
    <name type="common">Iberian ribbed newt</name>
    <dbReference type="NCBI Taxonomy" id="8319"/>
    <lineage>
        <taxon>Eukaryota</taxon>
        <taxon>Metazoa</taxon>
        <taxon>Chordata</taxon>
        <taxon>Craniata</taxon>
        <taxon>Vertebrata</taxon>
        <taxon>Euteleostomi</taxon>
        <taxon>Amphibia</taxon>
        <taxon>Batrachia</taxon>
        <taxon>Caudata</taxon>
        <taxon>Salamandroidea</taxon>
        <taxon>Salamandridae</taxon>
        <taxon>Pleurodelinae</taxon>
        <taxon>Pleurodeles</taxon>
    </lineage>
</organism>
<evidence type="ECO:0000256" key="2">
    <source>
        <dbReference type="SAM" id="MobiDB-lite"/>
    </source>
</evidence>
<feature type="compositionally biased region" description="Gly residues" evidence="2">
    <location>
        <begin position="11"/>
        <end position="21"/>
    </location>
</feature>
<evidence type="ECO:0000313" key="3">
    <source>
        <dbReference type="EMBL" id="KAJ1115166.1"/>
    </source>
</evidence>
<reference evidence="3" key="1">
    <citation type="journal article" date="2022" name="bioRxiv">
        <title>Sequencing and chromosome-scale assembly of the giantPleurodeles waltlgenome.</title>
        <authorList>
            <person name="Brown T."/>
            <person name="Elewa A."/>
            <person name="Iarovenko S."/>
            <person name="Subramanian E."/>
            <person name="Araus A.J."/>
            <person name="Petzold A."/>
            <person name="Susuki M."/>
            <person name="Suzuki K.-i.T."/>
            <person name="Hayashi T."/>
            <person name="Toyoda A."/>
            <person name="Oliveira C."/>
            <person name="Osipova E."/>
            <person name="Leigh N.D."/>
            <person name="Simon A."/>
            <person name="Yun M.H."/>
        </authorList>
    </citation>
    <scope>NUCLEOTIDE SEQUENCE</scope>
    <source>
        <strain evidence="3">20211129_DDA</strain>
        <tissue evidence="3">Liver</tissue>
    </source>
</reference>
<keyword evidence="4" id="KW-1185">Reference proteome</keyword>
<dbReference type="EMBL" id="JANPWB010000012">
    <property type="protein sequence ID" value="KAJ1115166.1"/>
    <property type="molecule type" value="Genomic_DNA"/>
</dbReference>
<feature type="region of interest" description="Disordered" evidence="2">
    <location>
        <begin position="1"/>
        <end position="27"/>
    </location>
</feature>
<proteinExistence type="predicted"/>
<evidence type="ECO:0000313" key="4">
    <source>
        <dbReference type="Proteomes" id="UP001066276"/>
    </source>
</evidence>
<comment type="caution">
    <text evidence="3">The sequence shown here is derived from an EMBL/GenBank/DDBJ whole genome shotgun (WGS) entry which is preliminary data.</text>
</comment>
<keyword evidence="1" id="KW-0175">Coiled coil</keyword>
<dbReference type="Proteomes" id="UP001066276">
    <property type="component" value="Chromosome 8"/>
</dbReference>
<sequence length="89" mass="10199">MRRRRVQAGGSRQGQGHGGGLVEPSGLLARNQGSKELKREIIELGQRVDTLEQTQDAPKEELNCHRRELLTLHDKNQELQYQLDDLENR</sequence>
<gene>
    <name evidence="3" type="ORF">NDU88_003392</name>
</gene>
<dbReference type="AlphaFoldDB" id="A0AAV7NI28"/>
<protein>
    <submittedName>
        <fullName evidence="3">Uncharacterized protein</fullName>
    </submittedName>
</protein>
<accession>A0AAV7NI28</accession>
<feature type="coiled-coil region" evidence="1">
    <location>
        <begin position="34"/>
        <end position="89"/>
    </location>
</feature>
<evidence type="ECO:0000256" key="1">
    <source>
        <dbReference type="SAM" id="Coils"/>
    </source>
</evidence>